<protein>
    <submittedName>
        <fullName evidence="1">Uncharacterized protein</fullName>
    </submittedName>
</protein>
<gene>
    <name evidence="1" type="ORF">DWX36_12975</name>
</gene>
<proteinExistence type="predicted"/>
<name>A0A412NE01_MEDGN</name>
<accession>A0A412NE01</accession>
<dbReference type="Proteomes" id="UP000283834">
    <property type="component" value="Unassembled WGS sequence"/>
</dbReference>
<reference evidence="1 2" key="1">
    <citation type="submission" date="2018-08" db="EMBL/GenBank/DDBJ databases">
        <title>A genome reference for cultivated species of the human gut microbiota.</title>
        <authorList>
            <person name="Zou Y."/>
            <person name="Xue W."/>
            <person name="Luo G."/>
        </authorList>
    </citation>
    <scope>NUCLEOTIDE SEQUENCE [LARGE SCALE GENOMIC DNA]</scope>
    <source>
        <strain evidence="1 2">AF19-16AC</strain>
    </source>
</reference>
<evidence type="ECO:0000313" key="1">
    <source>
        <dbReference type="EMBL" id="RGT36990.1"/>
    </source>
</evidence>
<comment type="caution">
    <text evidence="1">The sequence shown here is derived from an EMBL/GenBank/DDBJ whole genome shotgun (WGS) entry which is preliminary data.</text>
</comment>
<dbReference type="AlphaFoldDB" id="A0A412NE01"/>
<dbReference type="EMBL" id="QRWQ01000014">
    <property type="protein sequence ID" value="RGT36990.1"/>
    <property type="molecule type" value="Genomic_DNA"/>
</dbReference>
<dbReference type="RefSeq" id="WP_118047204.1">
    <property type="nucleotide sequence ID" value="NZ_QRWQ01000014.1"/>
</dbReference>
<organism evidence="1 2">
    <name type="scientific">Mediterraneibacter gnavus</name>
    <name type="common">Ruminococcus gnavus</name>
    <dbReference type="NCBI Taxonomy" id="33038"/>
    <lineage>
        <taxon>Bacteria</taxon>
        <taxon>Bacillati</taxon>
        <taxon>Bacillota</taxon>
        <taxon>Clostridia</taxon>
        <taxon>Lachnospirales</taxon>
        <taxon>Lachnospiraceae</taxon>
        <taxon>Mediterraneibacter</taxon>
    </lineage>
</organism>
<sequence length="97" mass="11114">MQKFVNVRTTAESVKPLEIDDYHVYVNTGIKEIHEEAKEGDLSSGFDGFEIETQEIYEKDEYIQLMSEKNSSLEEQATDMQLALADVYEQMLGLTTN</sequence>
<evidence type="ECO:0000313" key="2">
    <source>
        <dbReference type="Proteomes" id="UP000283834"/>
    </source>
</evidence>